<dbReference type="Pfam" id="PF06048">
    <property type="entry name" value="DUF927"/>
    <property type="match status" value="1"/>
</dbReference>
<proteinExistence type="predicted"/>
<reference evidence="3 4" key="1">
    <citation type="submission" date="2020-03" db="EMBL/GenBank/DDBJ databases">
        <title>Roseomonas selenitidurans sp. nov. isolated from soil.</title>
        <authorList>
            <person name="Liu H."/>
        </authorList>
    </citation>
    <scope>NUCLEOTIDE SEQUENCE [LARGE SCALE GENOMIC DNA]</scope>
    <source>
        <strain evidence="3 4">JCM 15073</strain>
    </source>
</reference>
<evidence type="ECO:0000313" key="4">
    <source>
        <dbReference type="Proteomes" id="UP000765160"/>
    </source>
</evidence>
<evidence type="ECO:0000256" key="1">
    <source>
        <dbReference type="SAM" id="MobiDB-lite"/>
    </source>
</evidence>
<sequence length="634" mass="67646">MSDDPRKNTARRAILGATPPPPPGGPWEGTEVVGFDMKTDGLWRLPPDKTKAAMWVCGRFDILARTRDADGEAHGLLLRWWDDDRVQHEWIMPAALLVGEAAELRARLASGGLKLSPSQGARQALLEFLTHQRPKDRVRTVPRVGWFHGRDGGAAFVLPGQVFGAVNGERVLLDLPERPPAVYRQAGTLKDWRALVAARCAGNSRVVLAASLAFAGALLTPLNEEGGGLQLRGGSRLGKSTALKVAASVWGPPEGAESFKRSWRATGNGIEGLAAQHNDGLLPLDELGEMDPREAGATAYMLGNGTGKARAHRTGTTRPVASWRLLFLSTGEESLADILARAGHTIRAGQEVRFIDLPADAGRGLGIFETIHEAAEHGAASAGEFAERLTGAAMAQHGTAGPAFLTWLTSRLAKDPAWPGRDLAARVRDFLEDAMPDGASGQVRTVCRRFALVALAGELATEADITGWPSGTATEAARSCFEAWCASRGSVEAREDLAAVEQVRACLAQHGQARFEMWKDRAQPDMPEAEAAAADAPPEARAVPNRMGFRRWERDAAAEGGGRWVFFFLPAGWREATKGLDPVEAAKVLAARGFLRAGKGHPSRTVKIPGYPAGAKVYQVCGSILGGDAGEAPE</sequence>
<gene>
    <name evidence="3" type="ORF">HB662_02605</name>
</gene>
<evidence type="ECO:0000313" key="3">
    <source>
        <dbReference type="EMBL" id="NKE43651.1"/>
    </source>
</evidence>
<dbReference type="Proteomes" id="UP000765160">
    <property type="component" value="Unassembled WGS sequence"/>
</dbReference>
<comment type="caution">
    <text evidence="3">The sequence shown here is derived from an EMBL/GenBank/DDBJ whole genome shotgun (WGS) entry which is preliminary data.</text>
</comment>
<evidence type="ECO:0000259" key="2">
    <source>
        <dbReference type="Pfam" id="PF06048"/>
    </source>
</evidence>
<keyword evidence="4" id="KW-1185">Reference proteome</keyword>
<accession>A0ABX1ESP8</accession>
<protein>
    <submittedName>
        <fullName evidence="3">DUF927 domain-containing protein</fullName>
    </submittedName>
</protein>
<dbReference type="InterPro" id="IPR009270">
    <property type="entry name" value="DUF927"/>
</dbReference>
<dbReference type="RefSeq" id="WP_168046822.1">
    <property type="nucleotide sequence ID" value="NZ_JAATJR010000001.1"/>
</dbReference>
<name>A0ABX1ESP8_9PROT</name>
<feature type="region of interest" description="Disordered" evidence="1">
    <location>
        <begin position="1"/>
        <end position="26"/>
    </location>
</feature>
<dbReference type="EMBL" id="JAAVTX010000001">
    <property type="protein sequence ID" value="NKE43651.1"/>
    <property type="molecule type" value="Genomic_DNA"/>
</dbReference>
<organism evidence="3 4">
    <name type="scientific">Falsiroseomonas frigidaquae</name>
    <dbReference type="NCBI Taxonomy" id="487318"/>
    <lineage>
        <taxon>Bacteria</taxon>
        <taxon>Pseudomonadati</taxon>
        <taxon>Pseudomonadota</taxon>
        <taxon>Alphaproteobacteria</taxon>
        <taxon>Acetobacterales</taxon>
        <taxon>Roseomonadaceae</taxon>
        <taxon>Falsiroseomonas</taxon>
    </lineage>
</organism>
<feature type="domain" description="DUF927" evidence="2">
    <location>
        <begin position="35"/>
        <end position="320"/>
    </location>
</feature>